<accession>A0A0C3AV08</accession>
<reference evidence="3" key="2">
    <citation type="submission" date="2015-01" db="EMBL/GenBank/DDBJ databases">
        <title>Evolutionary Origins and Diversification of the Mycorrhizal Mutualists.</title>
        <authorList>
            <consortium name="DOE Joint Genome Institute"/>
            <consortium name="Mycorrhizal Genomics Consortium"/>
            <person name="Kohler A."/>
            <person name="Kuo A."/>
            <person name="Nagy L.G."/>
            <person name="Floudas D."/>
            <person name="Copeland A."/>
            <person name="Barry K.W."/>
            <person name="Cichocki N."/>
            <person name="Veneault-Fourrey C."/>
            <person name="LaButti K."/>
            <person name="Lindquist E.A."/>
            <person name="Lipzen A."/>
            <person name="Lundell T."/>
            <person name="Morin E."/>
            <person name="Murat C."/>
            <person name="Riley R."/>
            <person name="Ohm R."/>
            <person name="Sun H."/>
            <person name="Tunlid A."/>
            <person name="Henrissat B."/>
            <person name="Grigoriev I.V."/>
            <person name="Hibbett D.S."/>
            <person name="Martin F."/>
        </authorList>
    </citation>
    <scope>NUCLEOTIDE SEQUENCE [LARGE SCALE GENOMIC DNA]</scope>
    <source>
        <strain evidence="3">F 1598</strain>
    </source>
</reference>
<evidence type="ECO:0000256" key="1">
    <source>
        <dbReference type="SAM" id="MobiDB-lite"/>
    </source>
</evidence>
<evidence type="ECO:0000313" key="2">
    <source>
        <dbReference type="EMBL" id="KIM77778.1"/>
    </source>
</evidence>
<dbReference type="InParanoid" id="A0A0C3AV08"/>
<keyword evidence="3" id="KW-1185">Reference proteome</keyword>
<organism evidence="2 3">
    <name type="scientific">Piloderma croceum (strain F 1598)</name>
    <dbReference type="NCBI Taxonomy" id="765440"/>
    <lineage>
        <taxon>Eukaryota</taxon>
        <taxon>Fungi</taxon>
        <taxon>Dikarya</taxon>
        <taxon>Basidiomycota</taxon>
        <taxon>Agaricomycotina</taxon>
        <taxon>Agaricomycetes</taxon>
        <taxon>Agaricomycetidae</taxon>
        <taxon>Atheliales</taxon>
        <taxon>Atheliaceae</taxon>
        <taxon>Piloderma</taxon>
    </lineage>
</organism>
<protein>
    <submittedName>
        <fullName evidence="2">Uncharacterized protein</fullName>
    </submittedName>
</protein>
<gene>
    <name evidence="2" type="ORF">PILCRDRAFT_609148</name>
</gene>
<dbReference type="AlphaFoldDB" id="A0A0C3AV08"/>
<dbReference type="Proteomes" id="UP000054166">
    <property type="component" value="Unassembled WGS sequence"/>
</dbReference>
<sequence>MKKIQRLIRKLCATKNRHLVPIHSMKIRWNTTHAEIMQGLDLKPALNQWVDLMDQGISGKAKTAAKRHQKKWRLSPDEWDSRGWRFLEIPGCHFRILAIEGSHYQQSPPSFQDDSATFGRRAQGS</sequence>
<evidence type="ECO:0000313" key="3">
    <source>
        <dbReference type="Proteomes" id="UP000054166"/>
    </source>
</evidence>
<proteinExistence type="predicted"/>
<dbReference type="EMBL" id="KN833021">
    <property type="protein sequence ID" value="KIM77778.1"/>
    <property type="molecule type" value="Genomic_DNA"/>
</dbReference>
<dbReference type="HOGENOM" id="CLU_1993490_0_0_1"/>
<feature type="region of interest" description="Disordered" evidence="1">
    <location>
        <begin position="104"/>
        <end position="125"/>
    </location>
</feature>
<feature type="compositionally biased region" description="Polar residues" evidence="1">
    <location>
        <begin position="104"/>
        <end position="115"/>
    </location>
</feature>
<name>A0A0C3AV08_PILCF</name>
<reference evidence="2 3" key="1">
    <citation type="submission" date="2014-04" db="EMBL/GenBank/DDBJ databases">
        <authorList>
            <consortium name="DOE Joint Genome Institute"/>
            <person name="Kuo A."/>
            <person name="Tarkka M."/>
            <person name="Buscot F."/>
            <person name="Kohler A."/>
            <person name="Nagy L.G."/>
            <person name="Floudas D."/>
            <person name="Copeland A."/>
            <person name="Barry K.W."/>
            <person name="Cichocki N."/>
            <person name="Veneault-Fourrey C."/>
            <person name="LaButti K."/>
            <person name="Lindquist E.A."/>
            <person name="Lipzen A."/>
            <person name="Lundell T."/>
            <person name="Morin E."/>
            <person name="Murat C."/>
            <person name="Sun H."/>
            <person name="Tunlid A."/>
            <person name="Henrissat B."/>
            <person name="Grigoriev I.V."/>
            <person name="Hibbett D.S."/>
            <person name="Martin F."/>
            <person name="Nordberg H.P."/>
            <person name="Cantor M.N."/>
            <person name="Hua S.X."/>
        </authorList>
    </citation>
    <scope>NUCLEOTIDE SEQUENCE [LARGE SCALE GENOMIC DNA]</scope>
    <source>
        <strain evidence="2 3">F 1598</strain>
    </source>
</reference>
<dbReference type="OrthoDB" id="3262784at2759"/>